<organism evidence="2 3">
    <name type="scientific">Sodiomyces alkalinus (strain CBS 110278 / VKM F-3762 / F11)</name>
    <name type="common">Alkaliphilic filamentous fungus</name>
    <dbReference type="NCBI Taxonomy" id="1314773"/>
    <lineage>
        <taxon>Eukaryota</taxon>
        <taxon>Fungi</taxon>
        <taxon>Dikarya</taxon>
        <taxon>Ascomycota</taxon>
        <taxon>Pezizomycotina</taxon>
        <taxon>Sordariomycetes</taxon>
        <taxon>Hypocreomycetidae</taxon>
        <taxon>Glomerellales</taxon>
        <taxon>Plectosphaerellaceae</taxon>
        <taxon>Sodiomyces</taxon>
    </lineage>
</organism>
<dbReference type="RefSeq" id="XP_028462669.1">
    <property type="nucleotide sequence ID" value="XM_028615620.1"/>
</dbReference>
<feature type="transmembrane region" description="Helical" evidence="1">
    <location>
        <begin position="90"/>
        <end position="107"/>
    </location>
</feature>
<dbReference type="GeneID" id="39584097"/>
<feature type="transmembrane region" description="Helical" evidence="1">
    <location>
        <begin position="53"/>
        <end position="70"/>
    </location>
</feature>
<keyword evidence="1" id="KW-0472">Membrane</keyword>
<protein>
    <submittedName>
        <fullName evidence="2">Uncharacterized protein</fullName>
    </submittedName>
</protein>
<sequence>MASCSSLWAFHRRRQLTARDWSYFAVTSDAFFWPHGATPLELFYGKGHDRKGLDGHGTTVLFSGVAFIFLSDERLRRKMSALSRDLRRIFVRRHVLVLAMIPTYYPLDKGVGE</sequence>
<evidence type="ECO:0000256" key="1">
    <source>
        <dbReference type="SAM" id="Phobius"/>
    </source>
</evidence>
<evidence type="ECO:0000313" key="3">
    <source>
        <dbReference type="Proteomes" id="UP000272025"/>
    </source>
</evidence>
<accession>A0A3N2PK20</accession>
<proteinExistence type="predicted"/>
<dbReference type="AlphaFoldDB" id="A0A3N2PK20"/>
<keyword evidence="3" id="KW-1185">Reference proteome</keyword>
<gene>
    <name evidence="2" type="ORF">SODALDRAFT_72492</name>
</gene>
<keyword evidence="1" id="KW-0812">Transmembrane</keyword>
<evidence type="ECO:0000313" key="2">
    <source>
        <dbReference type="EMBL" id="ROT34863.1"/>
    </source>
</evidence>
<dbReference type="EMBL" id="ML119062">
    <property type="protein sequence ID" value="ROT34863.1"/>
    <property type="molecule type" value="Genomic_DNA"/>
</dbReference>
<reference evidence="2 3" key="1">
    <citation type="journal article" date="2018" name="Mol. Ecol.">
        <title>The obligate alkalophilic soda-lake fungus Sodiomyces alkalinus has shifted to a protein diet.</title>
        <authorList>
            <person name="Grum-Grzhimaylo A.A."/>
            <person name="Falkoski D.L."/>
            <person name="van den Heuvel J."/>
            <person name="Valero-Jimenez C.A."/>
            <person name="Min B."/>
            <person name="Choi I.G."/>
            <person name="Lipzen A."/>
            <person name="Daum C.G."/>
            <person name="Aanen D.K."/>
            <person name="Tsang A."/>
            <person name="Henrissat B."/>
            <person name="Bilanenko E.N."/>
            <person name="de Vries R.P."/>
            <person name="van Kan J.A.L."/>
            <person name="Grigoriev I.V."/>
            <person name="Debets A.J.M."/>
        </authorList>
    </citation>
    <scope>NUCLEOTIDE SEQUENCE [LARGE SCALE GENOMIC DNA]</scope>
    <source>
        <strain evidence="2 3">F11</strain>
    </source>
</reference>
<dbReference type="Proteomes" id="UP000272025">
    <property type="component" value="Unassembled WGS sequence"/>
</dbReference>
<keyword evidence="1" id="KW-1133">Transmembrane helix</keyword>
<name>A0A3N2PK20_SODAK</name>